<dbReference type="NCBIfam" id="NF005173">
    <property type="entry name" value="PRK06647.1"/>
    <property type="match status" value="1"/>
</dbReference>
<reference evidence="14 15" key="1">
    <citation type="submission" date="2019-02" db="EMBL/GenBank/DDBJ databases">
        <title>Complete Genome Sequence and Methylome Analysis of free living Spirochaetas.</title>
        <authorList>
            <person name="Fomenkov A."/>
            <person name="Dubinina G."/>
            <person name="Leshcheva N."/>
            <person name="Mikheeva N."/>
            <person name="Grabovich M."/>
            <person name="Vincze T."/>
            <person name="Roberts R.J."/>
        </authorList>
    </citation>
    <scope>NUCLEOTIDE SEQUENCE [LARGE SCALE GENOMIC DNA]</scope>
    <source>
        <strain evidence="14 15">K2</strain>
    </source>
</reference>
<dbReference type="PANTHER" id="PTHR11669">
    <property type="entry name" value="REPLICATION FACTOR C / DNA POLYMERASE III GAMMA-TAU SUBUNIT"/>
    <property type="match status" value="1"/>
</dbReference>
<protein>
    <recommendedName>
        <fullName evidence="11">DNA polymerase III subunit gamma/tau</fullName>
        <ecNumber evidence="11">2.7.7.7</ecNumber>
    </recommendedName>
</protein>
<dbReference type="GO" id="GO:0005524">
    <property type="term" value="F:ATP binding"/>
    <property type="evidence" value="ECO:0007669"/>
    <property type="project" value="UniProtKB-KW"/>
</dbReference>
<dbReference type="PRINTS" id="PR00300">
    <property type="entry name" value="CLPPROTEASEA"/>
</dbReference>
<dbReference type="CDD" id="cd00009">
    <property type="entry name" value="AAA"/>
    <property type="match status" value="1"/>
</dbReference>
<keyword evidence="3 11" id="KW-0548">Nucleotidyltransferase</keyword>
<keyword evidence="5" id="KW-0479">Metal-binding</keyword>
<dbReference type="InterPro" id="IPR012763">
    <property type="entry name" value="DNA_pol_III_sug/sutau_N"/>
</dbReference>
<evidence type="ECO:0000259" key="13">
    <source>
        <dbReference type="SMART" id="SM00382"/>
    </source>
</evidence>
<dbReference type="GO" id="GO:0046872">
    <property type="term" value="F:metal ion binding"/>
    <property type="evidence" value="ECO:0007669"/>
    <property type="project" value="UniProtKB-KW"/>
</dbReference>
<dbReference type="GO" id="GO:0003677">
    <property type="term" value="F:DNA binding"/>
    <property type="evidence" value="ECO:0007669"/>
    <property type="project" value="InterPro"/>
</dbReference>
<sequence>MEFEVTASRKRPQSLVELSGQDFVVATLKNSIENNRIAHAYLFSGPRGVGKTSSARILARSLNCERGASITPCGVCSNCKEIARGNSMDVIEIDGASNTGVNDIREIKDEVLFGPGSSRYKIYIIDEVHMLSNSAFNALLKTIEEPPPYIIFIFATTEIHKVPATIRSRCQQFNFRLVEVSEIKRLLAAVCDEIAVKFDEDALFWIAREATGSVRDAYTLFDQIVSFSDGHITLDKIREKLGLIGMDQLNNLITLLVEEKTEESMDLLDTILSGGVSVEQFIIDLAEYLRNVLFIFHGVKKESLLGYTADRFSSIVFELLNSRQIEWALEEVIKLFRDIRYSLNPRFELELLVSRLSSIRYHIDPKALLEELGRMKDQLENSSSVHIHPPQDEAKKKIKTA</sequence>
<dbReference type="InterPro" id="IPR003593">
    <property type="entry name" value="AAA+_ATPase"/>
</dbReference>
<dbReference type="InterPro" id="IPR027417">
    <property type="entry name" value="P-loop_NTPase"/>
</dbReference>
<dbReference type="Pfam" id="PF12169">
    <property type="entry name" value="DNA_pol3_gamma3"/>
    <property type="match status" value="1"/>
</dbReference>
<dbReference type="KEGG" id="ock:EXM22_14130"/>
<keyword evidence="8 11" id="KW-0067">ATP-binding</keyword>
<evidence type="ECO:0000256" key="7">
    <source>
        <dbReference type="ARBA" id="ARBA00022833"/>
    </source>
</evidence>
<evidence type="ECO:0000256" key="5">
    <source>
        <dbReference type="ARBA" id="ARBA00022723"/>
    </source>
</evidence>
<accession>A0A5C1QNZ5</accession>
<dbReference type="Gene3D" id="3.40.50.300">
    <property type="entry name" value="P-loop containing nucleotide triphosphate hydrolases"/>
    <property type="match status" value="1"/>
</dbReference>
<comment type="subunit">
    <text evidence="11">DNA polymerase III contains a core (composed of alpha, epsilon and theta chains) that associates with a tau subunit. This core dimerizes to form the POLIII' complex. PolIII' associates with the gamma complex (composed of gamma, delta, delta', psi and chi chains) and with the beta chain to form the complete DNA polymerase III complex.</text>
</comment>
<evidence type="ECO:0000256" key="9">
    <source>
        <dbReference type="ARBA" id="ARBA00022932"/>
    </source>
</evidence>
<dbReference type="PANTHER" id="PTHR11669:SF0">
    <property type="entry name" value="PROTEIN STICHEL-LIKE 2"/>
    <property type="match status" value="1"/>
</dbReference>
<comment type="function">
    <text evidence="11">DNA polymerase III is a complex, multichain enzyme responsible for most of the replicative synthesis in bacteria. This DNA polymerase also exhibits 3' to 5' exonuclease activity.</text>
</comment>
<comment type="similarity">
    <text evidence="1 11">Belongs to the DnaX/STICHEL family.</text>
</comment>
<dbReference type="EC" id="2.7.7.7" evidence="11"/>
<evidence type="ECO:0000256" key="4">
    <source>
        <dbReference type="ARBA" id="ARBA00022705"/>
    </source>
</evidence>
<evidence type="ECO:0000256" key="3">
    <source>
        <dbReference type="ARBA" id="ARBA00022695"/>
    </source>
</evidence>
<dbReference type="SUPFAM" id="SSF48019">
    <property type="entry name" value="post-AAA+ oligomerization domain-like"/>
    <property type="match status" value="1"/>
</dbReference>
<dbReference type="Gene3D" id="1.10.8.60">
    <property type="match status" value="1"/>
</dbReference>
<dbReference type="RefSeq" id="WP_149487144.1">
    <property type="nucleotide sequence ID" value="NZ_CP036150.1"/>
</dbReference>
<gene>
    <name evidence="11 14" type="primary">dnaX</name>
    <name evidence="14" type="ORF">EXM22_14130</name>
</gene>
<dbReference type="OrthoDB" id="9810148at2"/>
<keyword evidence="4 11" id="KW-0235">DNA replication</keyword>
<dbReference type="InterPro" id="IPR008921">
    <property type="entry name" value="DNA_pol3_clamp-load_cplx_C"/>
</dbReference>
<dbReference type="Pfam" id="PF22608">
    <property type="entry name" value="DNAX_ATPase_lid"/>
    <property type="match status" value="1"/>
</dbReference>
<feature type="region of interest" description="Disordered" evidence="12">
    <location>
        <begin position="381"/>
        <end position="401"/>
    </location>
</feature>
<dbReference type="Gene3D" id="1.20.272.10">
    <property type="match status" value="1"/>
</dbReference>
<keyword evidence="2 11" id="KW-0808">Transferase</keyword>
<evidence type="ECO:0000256" key="10">
    <source>
        <dbReference type="ARBA" id="ARBA00049244"/>
    </source>
</evidence>
<comment type="catalytic activity">
    <reaction evidence="10 11">
        <text>DNA(n) + a 2'-deoxyribonucleoside 5'-triphosphate = DNA(n+1) + diphosphate</text>
        <dbReference type="Rhea" id="RHEA:22508"/>
        <dbReference type="Rhea" id="RHEA-COMP:17339"/>
        <dbReference type="Rhea" id="RHEA-COMP:17340"/>
        <dbReference type="ChEBI" id="CHEBI:33019"/>
        <dbReference type="ChEBI" id="CHEBI:61560"/>
        <dbReference type="ChEBI" id="CHEBI:173112"/>
        <dbReference type="EC" id="2.7.7.7"/>
    </reaction>
</comment>
<dbReference type="EMBL" id="CP036150">
    <property type="protein sequence ID" value="QEN09068.1"/>
    <property type="molecule type" value="Genomic_DNA"/>
</dbReference>
<evidence type="ECO:0000256" key="2">
    <source>
        <dbReference type="ARBA" id="ARBA00022679"/>
    </source>
</evidence>
<evidence type="ECO:0000256" key="8">
    <source>
        <dbReference type="ARBA" id="ARBA00022840"/>
    </source>
</evidence>
<evidence type="ECO:0000256" key="6">
    <source>
        <dbReference type="ARBA" id="ARBA00022741"/>
    </source>
</evidence>
<dbReference type="InterPro" id="IPR022754">
    <property type="entry name" value="DNA_pol_III_gamma-3"/>
</dbReference>
<evidence type="ECO:0000313" key="15">
    <source>
        <dbReference type="Proteomes" id="UP000324209"/>
    </source>
</evidence>
<dbReference type="FunFam" id="3.40.50.300:FF:000014">
    <property type="entry name" value="DNA polymerase III subunit gamma/tau"/>
    <property type="match status" value="1"/>
</dbReference>
<dbReference type="InterPro" id="IPR050238">
    <property type="entry name" value="DNA_Rep/Repair_Clamp_Loader"/>
</dbReference>
<keyword evidence="7" id="KW-0862">Zinc</keyword>
<evidence type="ECO:0000256" key="11">
    <source>
        <dbReference type="RuleBase" id="RU364063"/>
    </source>
</evidence>
<keyword evidence="9 11" id="KW-0239">DNA-directed DNA polymerase</keyword>
<dbReference type="CDD" id="cd18137">
    <property type="entry name" value="HLD_clamp_pol_III_gamma_tau"/>
    <property type="match status" value="1"/>
</dbReference>
<dbReference type="SUPFAM" id="SSF52540">
    <property type="entry name" value="P-loop containing nucleoside triphosphate hydrolases"/>
    <property type="match status" value="1"/>
</dbReference>
<dbReference type="Pfam" id="PF13177">
    <property type="entry name" value="DNA_pol3_delta2"/>
    <property type="match status" value="1"/>
</dbReference>
<dbReference type="NCBIfam" id="TIGR02397">
    <property type="entry name" value="dnaX_nterm"/>
    <property type="match status" value="1"/>
</dbReference>
<dbReference type="GO" id="GO:0003887">
    <property type="term" value="F:DNA-directed DNA polymerase activity"/>
    <property type="evidence" value="ECO:0007669"/>
    <property type="project" value="UniProtKB-KW"/>
</dbReference>
<proteinExistence type="inferred from homology"/>
<evidence type="ECO:0000313" key="14">
    <source>
        <dbReference type="EMBL" id="QEN09068.1"/>
    </source>
</evidence>
<keyword evidence="15" id="KW-1185">Reference proteome</keyword>
<dbReference type="AlphaFoldDB" id="A0A5C1QNZ5"/>
<evidence type="ECO:0000256" key="1">
    <source>
        <dbReference type="ARBA" id="ARBA00006360"/>
    </source>
</evidence>
<keyword evidence="6 11" id="KW-0547">Nucleotide-binding</keyword>
<dbReference type="NCBIfam" id="NF004046">
    <property type="entry name" value="PRK05563.1"/>
    <property type="match status" value="1"/>
</dbReference>
<dbReference type="InterPro" id="IPR045085">
    <property type="entry name" value="HLD_clamp_pol_III_gamma_tau"/>
</dbReference>
<feature type="domain" description="AAA+ ATPase" evidence="13">
    <location>
        <begin position="37"/>
        <end position="179"/>
    </location>
</feature>
<dbReference type="GO" id="GO:0006261">
    <property type="term" value="P:DNA-templated DNA replication"/>
    <property type="evidence" value="ECO:0007669"/>
    <property type="project" value="TreeGrafter"/>
</dbReference>
<dbReference type="Proteomes" id="UP000324209">
    <property type="component" value="Chromosome"/>
</dbReference>
<dbReference type="SMART" id="SM00382">
    <property type="entry name" value="AAA"/>
    <property type="match status" value="1"/>
</dbReference>
<name>A0A5C1QNZ5_9SPIO</name>
<evidence type="ECO:0000256" key="12">
    <source>
        <dbReference type="SAM" id="MobiDB-lite"/>
    </source>
</evidence>
<dbReference type="GO" id="GO:0009360">
    <property type="term" value="C:DNA polymerase III complex"/>
    <property type="evidence" value="ECO:0007669"/>
    <property type="project" value="InterPro"/>
</dbReference>
<dbReference type="InterPro" id="IPR001270">
    <property type="entry name" value="ClpA/B"/>
</dbReference>
<organism evidence="14 15">
    <name type="scientific">Oceanispirochaeta crateris</name>
    <dbReference type="NCBI Taxonomy" id="2518645"/>
    <lineage>
        <taxon>Bacteria</taxon>
        <taxon>Pseudomonadati</taxon>
        <taxon>Spirochaetota</taxon>
        <taxon>Spirochaetia</taxon>
        <taxon>Spirochaetales</taxon>
        <taxon>Spirochaetaceae</taxon>
        <taxon>Oceanispirochaeta</taxon>
    </lineage>
</organism>